<dbReference type="RefSeq" id="WP_175158000.1">
    <property type="nucleotide sequence ID" value="NZ_CADIKI010000001.1"/>
</dbReference>
<evidence type="ECO:0000313" key="2">
    <source>
        <dbReference type="EMBL" id="CAB3778409.1"/>
    </source>
</evidence>
<protein>
    <recommendedName>
        <fullName evidence="1">Glycosyltransferase 2-like domain-containing protein</fullName>
    </recommendedName>
</protein>
<dbReference type="EMBL" id="CADIKI010000001">
    <property type="protein sequence ID" value="CAB3778409.1"/>
    <property type="molecule type" value="Genomic_DNA"/>
</dbReference>
<name>A0A6J5FEP2_9BURK</name>
<dbReference type="InterPro" id="IPR029044">
    <property type="entry name" value="Nucleotide-diphossugar_trans"/>
</dbReference>
<evidence type="ECO:0000313" key="3">
    <source>
        <dbReference type="Proteomes" id="UP000494252"/>
    </source>
</evidence>
<dbReference type="InterPro" id="IPR001173">
    <property type="entry name" value="Glyco_trans_2-like"/>
</dbReference>
<proteinExistence type="predicted"/>
<feature type="domain" description="Glycosyltransferase 2-like" evidence="1">
    <location>
        <begin position="18"/>
        <end position="140"/>
    </location>
</feature>
<keyword evidence="3" id="KW-1185">Reference proteome</keyword>
<dbReference type="AlphaFoldDB" id="A0A6J5FEP2"/>
<organism evidence="2 3">
    <name type="scientific">Paraburkholderia fynbosensis</name>
    <dbReference type="NCBI Taxonomy" id="1200993"/>
    <lineage>
        <taxon>Bacteria</taxon>
        <taxon>Pseudomonadati</taxon>
        <taxon>Pseudomonadota</taxon>
        <taxon>Betaproteobacteria</taxon>
        <taxon>Burkholderiales</taxon>
        <taxon>Burkholderiaceae</taxon>
        <taxon>Paraburkholderia</taxon>
    </lineage>
</organism>
<evidence type="ECO:0000259" key="1">
    <source>
        <dbReference type="Pfam" id="PF00535"/>
    </source>
</evidence>
<dbReference type="Gene3D" id="3.90.550.10">
    <property type="entry name" value="Spore Coat Polysaccharide Biosynthesis Protein SpsA, Chain A"/>
    <property type="match status" value="1"/>
</dbReference>
<dbReference type="Pfam" id="PF00535">
    <property type="entry name" value="Glycos_transf_2"/>
    <property type="match status" value="1"/>
</dbReference>
<accession>A0A6J5FEP2</accession>
<reference evidence="2 3" key="1">
    <citation type="submission" date="2020-04" db="EMBL/GenBank/DDBJ databases">
        <authorList>
            <person name="De Canck E."/>
        </authorList>
    </citation>
    <scope>NUCLEOTIDE SEQUENCE [LARGE SCALE GENOMIC DNA]</scope>
    <source>
        <strain evidence="2 3">LMG 27177</strain>
    </source>
</reference>
<dbReference type="CDD" id="cd00761">
    <property type="entry name" value="Glyco_tranf_GTA_type"/>
    <property type="match status" value="1"/>
</dbReference>
<gene>
    <name evidence="2" type="ORF">LMG27177_00598</name>
</gene>
<sequence length="255" mass="29593">MMLYHHLDASIDTLRVAVVTPTRNRELLIGQTIRYFHAQRNPFRALRWFVLDDSDEASRHEYCCAGDRDVSYTWVDDVRPLGAKRNWLNDSAKEWGADIICSMDDDDWYGPDYLYDMATLLLQNEACFAGSGADWYFEPRGQRVLFVPAVREHMSCNAVLCYKAHVLESRRYDEHARFGEEPAFICQDRILQHSDIKNVHLALIGAHNTVTKRGYLKAPELSTSFSLEDFPMEEQDRNFYRSLMHKSASSSLRPE</sequence>
<dbReference type="SUPFAM" id="SSF53448">
    <property type="entry name" value="Nucleotide-diphospho-sugar transferases"/>
    <property type="match status" value="1"/>
</dbReference>
<dbReference type="Proteomes" id="UP000494252">
    <property type="component" value="Unassembled WGS sequence"/>
</dbReference>